<sequence>MVRKYIPLKDRLKKRKANEKAKRKRLIQKLEDDQSLSKKEKHTLRIKINRIGKGGSVWTVSGGAPGLGKKK</sequence>
<feature type="region of interest" description="Disordered" evidence="1">
    <location>
        <begin position="1"/>
        <end position="26"/>
    </location>
</feature>
<reference evidence="2" key="1">
    <citation type="submission" date="2018-05" db="EMBL/GenBank/DDBJ databases">
        <authorList>
            <person name="Lanie J.A."/>
            <person name="Ng W.-L."/>
            <person name="Kazmierczak K.M."/>
            <person name="Andrzejewski T.M."/>
            <person name="Davidsen T.M."/>
            <person name="Wayne K.J."/>
            <person name="Tettelin H."/>
            <person name="Glass J.I."/>
            <person name="Rusch D."/>
            <person name="Podicherti R."/>
            <person name="Tsui H.-C.T."/>
            <person name="Winkler M.E."/>
        </authorList>
    </citation>
    <scope>NUCLEOTIDE SEQUENCE</scope>
</reference>
<accession>A0A382A0K1</accession>
<evidence type="ECO:0000313" key="2">
    <source>
        <dbReference type="EMBL" id="SVA94761.1"/>
    </source>
</evidence>
<name>A0A382A0K1_9ZZZZ</name>
<organism evidence="2">
    <name type="scientific">marine metagenome</name>
    <dbReference type="NCBI Taxonomy" id="408172"/>
    <lineage>
        <taxon>unclassified sequences</taxon>
        <taxon>metagenomes</taxon>
        <taxon>ecological metagenomes</taxon>
    </lineage>
</organism>
<feature type="compositionally biased region" description="Basic residues" evidence="1">
    <location>
        <begin position="11"/>
        <end position="26"/>
    </location>
</feature>
<gene>
    <name evidence="2" type="ORF">METZ01_LOCUS147615</name>
</gene>
<protein>
    <submittedName>
        <fullName evidence="2">Uncharacterized protein</fullName>
    </submittedName>
</protein>
<evidence type="ECO:0000256" key="1">
    <source>
        <dbReference type="SAM" id="MobiDB-lite"/>
    </source>
</evidence>
<dbReference type="EMBL" id="UINC01023326">
    <property type="protein sequence ID" value="SVA94761.1"/>
    <property type="molecule type" value="Genomic_DNA"/>
</dbReference>
<proteinExistence type="predicted"/>
<dbReference type="AlphaFoldDB" id="A0A382A0K1"/>